<gene>
    <name evidence="2" type="ORF">CTheo_7593</name>
</gene>
<evidence type="ECO:0000256" key="1">
    <source>
        <dbReference type="SAM" id="MobiDB-lite"/>
    </source>
</evidence>
<keyword evidence="3" id="KW-1185">Reference proteome</keyword>
<dbReference type="Proteomes" id="UP000383932">
    <property type="component" value="Unassembled WGS sequence"/>
</dbReference>
<name>A0A5N5QC21_9AGAM</name>
<evidence type="ECO:0000313" key="3">
    <source>
        <dbReference type="Proteomes" id="UP000383932"/>
    </source>
</evidence>
<organism evidence="2 3">
    <name type="scientific">Ceratobasidium theobromae</name>
    <dbReference type="NCBI Taxonomy" id="1582974"/>
    <lineage>
        <taxon>Eukaryota</taxon>
        <taxon>Fungi</taxon>
        <taxon>Dikarya</taxon>
        <taxon>Basidiomycota</taxon>
        <taxon>Agaricomycotina</taxon>
        <taxon>Agaricomycetes</taxon>
        <taxon>Cantharellales</taxon>
        <taxon>Ceratobasidiaceae</taxon>
        <taxon>Ceratobasidium</taxon>
    </lineage>
</organism>
<dbReference type="AlphaFoldDB" id="A0A5N5QC21"/>
<comment type="caution">
    <text evidence="2">The sequence shown here is derived from an EMBL/GenBank/DDBJ whole genome shotgun (WGS) entry which is preliminary data.</text>
</comment>
<accession>A0A5N5QC21</accession>
<protein>
    <submittedName>
        <fullName evidence="2">Uncharacterized protein</fullName>
    </submittedName>
</protein>
<evidence type="ECO:0000313" key="2">
    <source>
        <dbReference type="EMBL" id="KAB5588971.1"/>
    </source>
</evidence>
<reference evidence="2 3" key="1">
    <citation type="journal article" date="2019" name="Fungal Biol. Biotechnol.">
        <title>Draft genome sequence of fastidious pathogen Ceratobasidium theobromae, which causes vascular-streak dieback in Theobroma cacao.</title>
        <authorList>
            <person name="Ali S.S."/>
            <person name="Asman A."/>
            <person name="Shao J."/>
            <person name="Firmansyah A.P."/>
            <person name="Susilo A.W."/>
            <person name="Rosmana A."/>
            <person name="McMahon P."/>
            <person name="Junaid M."/>
            <person name="Guest D."/>
            <person name="Kheng T.Y."/>
            <person name="Meinhardt L.W."/>
            <person name="Bailey B.A."/>
        </authorList>
    </citation>
    <scope>NUCLEOTIDE SEQUENCE [LARGE SCALE GENOMIC DNA]</scope>
    <source>
        <strain evidence="2 3">CT2</strain>
    </source>
</reference>
<sequence length="68" mass="7100">MARRSSTVASAPAIALSTSVLKSPVTPNPPMPPREPVPAAPTNLIHQRSPTRTLLKSLYGIATADPAE</sequence>
<proteinExistence type="predicted"/>
<feature type="compositionally biased region" description="Pro residues" evidence="1">
    <location>
        <begin position="26"/>
        <end position="39"/>
    </location>
</feature>
<feature type="region of interest" description="Disordered" evidence="1">
    <location>
        <begin position="20"/>
        <end position="46"/>
    </location>
</feature>
<dbReference type="EMBL" id="SSOP01000338">
    <property type="protein sequence ID" value="KAB5588971.1"/>
    <property type="molecule type" value="Genomic_DNA"/>
</dbReference>